<dbReference type="EMBL" id="RWGY01000026">
    <property type="protein sequence ID" value="TVU21501.1"/>
    <property type="molecule type" value="Genomic_DNA"/>
</dbReference>
<accession>A0A5J9UE33</accession>
<dbReference type="Gramene" id="TVU21501">
    <property type="protein sequence ID" value="TVU21501"/>
    <property type="gene ID" value="EJB05_31139"/>
</dbReference>
<reference evidence="1 2" key="1">
    <citation type="journal article" date="2019" name="Sci. Rep.">
        <title>A high-quality genome of Eragrostis curvula grass provides insights into Poaceae evolution and supports new strategies to enhance forage quality.</title>
        <authorList>
            <person name="Carballo J."/>
            <person name="Santos B.A.C.M."/>
            <person name="Zappacosta D."/>
            <person name="Garbus I."/>
            <person name="Selva J.P."/>
            <person name="Gallo C.A."/>
            <person name="Diaz A."/>
            <person name="Albertini E."/>
            <person name="Caccamo M."/>
            <person name="Echenique V."/>
        </authorList>
    </citation>
    <scope>NUCLEOTIDE SEQUENCE [LARGE SCALE GENOMIC DNA]</scope>
    <source>
        <strain evidence="2">cv. Victoria</strain>
        <tissue evidence="1">Leaf</tissue>
    </source>
</reference>
<sequence length="69" mass="7174">MSSQPGLGASLQGHIATFLAEQVLVMDSPDDISTIVVDLQNRASSFGGKGRILEPGLSASVFRRAGKMG</sequence>
<dbReference type="AlphaFoldDB" id="A0A5J9UE33"/>
<protein>
    <submittedName>
        <fullName evidence="1">Uncharacterized protein</fullName>
    </submittedName>
</protein>
<comment type="caution">
    <text evidence="1">The sequence shown here is derived from an EMBL/GenBank/DDBJ whole genome shotgun (WGS) entry which is preliminary data.</text>
</comment>
<proteinExistence type="predicted"/>
<evidence type="ECO:0000313" key="2">
    <source>
        <dbReference type="Proteomes" id="UP000324897"/>
    </source>
</evidence>
<dbReference type="Proteomes" id="UP000324897">
    <property type="component" value="Unassembled WGS sequence"/>
</dbReference>
<feature type="non-terminal residue" evidence="1">
    <location>
        <position position="1"/>
    </location>
</feature>
<name>A0A5J9UE33_9POAL</name>
<organism evidence="1 2">
    <name type="scientific">Eragrostis curvula</name>
    <name type="common">weeping love grass</name>
    <dbReference type="NCBI Taxonomy" id="38414"/>
    <lineage>
        <taxon>Eukaryota</taxon>
        <taxon>Viridiplantae</taxon>
        <taxon>Streptophyta</taxon>
        <taxon>Embryophyta</taxon>
        <taxon>Tracheophyta</taxon>
        <taxon>Spermatophyta</taxon>
        <taxon>Magnoliopsida</taxon>
        <taxon>Liliopsida</taxon>
        <taxon>Poales</taxon>
        <taxon>Poaceae</taxon>
        <taxon>PACMAD clade</taxon>
        <taxon>Chloridoideae</taxon>
        <taxon>Eragrostideae</taxon>
        <taxon>Eragrostidinae</taxon>
        <taxon>Eragrostis</taxon>
    </lineage>
</organism>
<evidence type="ECO:0000313" key="1">
    <source>
        <dbReference type="EMBL" id="TVU21501.1"/>
    </source>
</evidence>
<gene>
    <name evidence="1" type="ORF">EJB05_31139</name>
</gene>
<keyword evidence="2" id="KW-1185">Reference proteome</keyword>